<dbReference type="RefSeq" id="XP_009010601.1">
    <property type="nucleotide sequence ID" value="XM_009012353.1"/>
</dbReference>
<keyword evidence="2" id="KW-0812">Transmembrane</keyword>
<evidence type="ECO:0000313" key="5">
    <source>
        <dbReference type="Proteomes" id="UP000015101"/>
    </source>
</evidence>
<evidence type="ECO:0000256" key="1">
    <source>
        <dbReference type="SAM" id="MobiDB-lite"/>
    </source>
</evidence>
<feature type="compositionally biased region" description="Basic and acidic residues" evidence="1">
    <location>
        <begin position="272"/>
        <end position="300"/>
    </location>
</feature>
<dbReference type="InParanoid" id="T1FJG4"/>
<proteinExistence type="predicted"/>
<dbReference type="EMBL" id="AMQM01008714">
    <property type="status" value="NOT_ANNOTATED_CDS"/>
    <property type="molecule type" value="Genomic_DNA"/>
</dbReference>
<feature type="transmembrane region" description="Helical" evidence="2">
    <location>
        <begin position="519"/>
        <end position="540"/>
    </location>
</feature>
<feature type="compositionally biased region" description="Basic and acidic residues" evidence="1">
    <location>
        <begin position="604"/>
        <end position="621"/>
    </location>
</feature>
<dbReference type="GeneID" id="20208963"/>
<feature type="compositionally biased region" description="Basic residues" evidence="1">
    <location>
        <begin position="469"/>
        <end position="480"/>
    </location>
</feature>
<feature type="region of interest" description="Disordered" evidence="1">
    <location>
        <begin position="208"/>
        <end position="243"/>
    </location>
</feature>
<evidence type="ECO:0000313" key="3">
    <source>
        <dbReference type="EMBL" id="ESO11311.1"/>
    </source>
</evidence>
<accession>T1FJG4</accession>
<gene>
    <name evidence="4" type="primary">20208963</name>
    <name evidence="3" type="ORF">HELRODRAFT_183324</name>
</gene>
<feature type="compositionally biased region" description="Basic residues" evidence="1">
    <location>
        <begin position="220"/>
        <end position="232"/>
    </location>
</feature>
<dbReference type="EnsemblMetazoa" id="HelroT183324">
    <property type="protein sequence ID" value="HelroP183324"/>
    <property type="gene ID" value="HelroG183324"/>
</dbReference>
<feature type="compositionally biased region" description="Polar residues" evidence="1">
    <location>
        <begin position="593"/>
        <end position="603"/>
    </location>
</feature>
<protein>
    <submittedName>
        <fullName evidence="3 4">Uncharacterized protein</fullName>
    </submittedName>
</protein>
<feature type="compositionally biased region" description="Basic and acidic residues" evidence="1">
    <location>
        <begin position="357"/>
        <end position="380"/>
    </location>
</feature>
<keyword evidence="2" id="KW-0472">Membrane</keyword>
<keyword evidence="5" id="KW-1185">Reference proteome</keyword>
<feature type="compositionally biased region" description="Acidic residues" evidence="1">
    <location>
        <begin position="622"/>
        <end position="634"/>
    </location>
</feature>
<feature type="region of interest" description="Disordered" evidence="1">
    <location>
        <begin position="548"/>
        <end position="687"/>
    </location>
</feature>
<organism evidence="4 5">
    <name type="scientific">Helobdella robusta</name>
    <name type="common">Californian leech</name>
    <dbReference type="NCBI Taxonomy" id="6412"/>
    <lineage>
        <taxon>Eukaryota</taxon>
        <taxon>Metazoa</taxon>
        <taxon>Spiralia</taxon>
        <taxon>Lophotrochozoa</taxon>
        <taxon>Annelida</taxon>
        <taxon>Clitellata</taxon>
        <taxon>Hirudinea</taxon>
        <taxon>Rhynchobdellida</taxon>
        <taxon>Glossiphoniidae</taxon>
        <taxon>Helobdella</taxon>
    </lineage>
</organism>
<reference evidence="5" key="1">
    <citation type="submission" date="2012-12" db="EMBL/GenBank/DDBJ databases">
        <authorList>
            <person name="Hellsten U."/>
            <person name="Grimwood J."/>
            <person name="Chapman J.A."/>
            <person name="Shapiro H."/>
            <person name="Aerts A."/>
            <person name="Otillar R.P."/>
            <person name="Terry A.Y."/>
            <person name="Boore J.L."/>
            <person name="Simakov O."/>
            <person name="Marletaz F."/>
            <person name="Cho S.-J."/>
            <person name="Edsinger-Gonzales E."/>
            <person name="Havlak P."/>
            <person name="Kuo D.-H."/>
            <person name="Larsson T."/>
            <person name="Lv J."/>
            <person name="Arendt D."/>
            <person name="Savage R."/>
            <person name="Osoegawa K."/>
            <person name="de Jong P."/>
            <person name="Lindberg D.R."/>
            <person name="Seaver E.C."/>
            <person name="Weisblat D.A."/>
            <person name="Putnam N.H."/>
            <person name="Grigoriev I.V."/>
            <person name="Rokhsar D.S."/>
        </authorList>
    </citation>
    <scope>NUCLEOTIDE SEQUENCE</scope>
</reference>
<dbReference type="KEGG" id="hro:HELRODRAFT_183324"/>
<reference evidence="3 5" key="2">
    <citation type="journal article" date="2013" name="Nature">
        <title>Insights into bilaterian evolution from three spiralian genomes.</title>
        <authorList>
            <person name="Simakov O."/>
            <person name="Marletaz F."/>
            <person name="Cho S.J."/>
            <person name="Edsinger-Gonzales E."/>
            <person name="Havlak P."/>
            <person name="Hellsten U."/>
            <person name="Kuo D.H."/>
            <person name="Larsson T."/>
            <person name="Lv J."/>
            <person name="Arendt D."/>
            <person name="Savage R."/>
            <person name="Osoegawa K."/>
            <person name="de Jong P."/>
            <person name="Grimwood J."/>
            <person name="Chapman J.A."/>
            <person name="Shapiro H."/>
            <person name="Aerts A."/>
            <person name="Otillar R.P."/>
            <person name="Terry A.Y."/>
            <person name="Boore J.L."/>
            <person name="Grigoriev I.V."/>
            <person name="Lindberg D.R."/>
            <person name="Seaver E.C."/>
            <person name="Weisblat D.A."/>
            <person name="Putnam N.H."/>
            <person name="Rokhsar D.S."/>
        </authorList>
    </citation>
    <scope>NUCLEOTIDE SEQUENCE</scope>
</reference>
<feature type="region of interest" description="Disordered" evidence="1">
    <location>
        <begin position="445"/>
        <end position="480"/>
    </location>
</feature>
<reference evidence="4" key="3">
    <citation type="submission" date="2015-06" db="UniProtKB">
        <authorList>
            <consortium name="EnsemblMetazoa"/>
        </authorList>
    </citation>
    <scope>IDENTIFICATION</scope>
</reference>
<name>T1FJG4_HELRO</name>
<dbReference type="CTD" id="20208963"/>
<dbReference type="Proteomes" id="UP000015101">
    <property type="component" value="Unassembled WGS sequence"/>
</dbReference>
<dbReference type="AlphaFoldDB" id="T1FJG4"/>
<feature type="region of interest" description="Disordered" evidence="1">
    <location>
        <begin position="270"/>
        <end position="380"/>
    </location>
</feature>
<feature type="compositionally biased region" description="Basic residues" evidence="1">
    <location>
        <begin position="344"/>
        <end position="356"/>
    </location>
</feature>
<feature type="compositionally biased region" description="Basic and acidic residues" evidence="1">
    <location>
        <begin position="327"/>
        <end position="341"/>
    </location>
</feature>
<keyword evidence="2" id="KW-1133">Transmembrane helix</keyword>
<dbReference type="HOGENOM" id="CLU_400769_0_0_1"/>
<dbReference type="EMBL" id="KB095830">
    <property type="protein sequence ID" value="ESO11311.1"/>
    <property type="molecule type" value="Genomic_DNA"/>
</dbReference>
<feature type="compositionally biased region" description="Basic residues" evidence="1">
    <location>
        <begin position="643"/>
        <end position="687"/>
    </location>
</feature>
<sequence>MQQDSAFFKFEKNSSTYLNNTFKSFKNNFNKRMIYLSNKKFITRKTKINKTAKFNYKSTRFKNFMRPKSCSTLPSAHFHNKRLPLKQSKIHPWKFKKKMKWSAQFTYRYNSHTPHANRILSRITHKIGKNISKSFATRLQYIATRIYRPFRRKIKSNNDNVIKFRIEKITKFQNVEKITHDEEFYIRFKRHEKPNRLHELINIRKKREEMDDDEDEKKSTRPRRKTSRRRSRMPSTTPQPPNSALSFIFLVAIGSLVGYLVWKFCYKKKKREPATEEPKQNEEMEKDGEKKDGVDEKKDNEEGDETNDEEKKEKIESAEEDGEGEAEQEKNEEEKGDEKQAAKVARKKAGKKKGRRGRENDHKKGKKDKAEKNKAKVGNDKAENSKAKIFILLFYLLHPKNDKYFSNNTSNETNHFVNHFEIHSNSSFVKEQINKSNILPIISNSTNATETGKGKRMRDERSDASPLKTARKPNHSLQRHVSRVRRQYEDNVDFPSIFSPSFRRRWTGSTTPAPGGQLVPLYIFLALLAFGAVIACFCCCRKGSKKEKRKNDKKKTETETPPAVQQVAPEEKKVADGTEPQTVPELSNEKQKNVNFENNTTNTDPEKKDETVDKTAEKVEKAEEDDGFDDEEEEKQDKEKAKPGAKKKRKKSLPKKKNKLKGRAGKKTTRPKRNLKARLRARRKPAK</sequence>
<evidence type="ECO:0000256" key="2">
    <source>
        <dbReference type="SAM" id="Phobius"/>
    </source>
</evidence>
<evidence type="ECO:0000313" key="4">
    <source>
        <dbReference type="EnsemblMetazoa" id="HelroP183324"/>
    </source>
</evidence>